<dbReference type="Pfam" id="PF17820">
    <property type="entry name" value="PDZ_6"/>
    <property type="match status" value="1"/>
</dbReference>
<dbReference type="PANTHER" id="PTHR47694">
    <property type="entry name" value="PLANT UBX DOMAIN-CONTAINING PROTEIN 2"/>
    <property type="match status" value="1"/>
</dbReference>
<dbReference type="Gene3D" id="1.20.58.2190">
    <property type="match status" value="1"/>
</dbReference>
<proteinExistence type="predicted"/>
<keyword evidence="4" id="KW-1185">Reference proteome</keyword>
<dbReference type="InterPro" id="IPR018997">
    <property type="entry name" value="PUB_domain"/>
</dbReference>
<feature type="compositionally biased region" description="Low complexity" evidence="1">
    <location>
        <begin position="270"/>
        <end position="280"/>
    </location>
</feature>
<protein>
    <recommendedName>
        <fullName evidence="2">PDZ domain-containing protein</fullName>
    </recommendedName>
</protein>
<dbReference type="PROSITE" id="PS50106">
    <property type="entry name" value="PDZ"/>
    <property type="match status" value="1"/>
</dbReference>
<feature type="region of interest" description="Disordered" evidence="1">
    <location>
        <begin position="140"/>
        <end position="215"/>
    </location>
</feature>
<comment type="caution">
    <text evidence="3">The sequence shown here is derived from an EMBL/GenBank/DDBJ whole genome shotgun (WGS) entry which is preliminary data.</text>
</comment>
<dbReference type="InterPro" id="IPR036339">
    <property type="entry name" value="PUB-like_dom_sf"/>
</dbReference>
<gene>
    <name evidence="3" type="ORF">JKP88DRAFT_351244</name>
</gene>
<evidence type="ECO:0000313" key="3">
    <source>
        <dbReference type="EMBL" id="KAG5176071.1"/>
    </source>
</evidence>
<dbReference type="SUPFAM" id="SSF50156">
    <property type="entry name" value="PDZ domain-like"/>
    <property type="match status" value="1"/>
</dbReference>
<feature type="domain" description="PDZ" evidence="2">
    <location>
        <begin position="37"/>
        <end position="113"/>
    </location>
</feature>
<dbReference type="SMART" id="SM00228">
    <property type="entry name" value="PDZ"/>
    <property type="match status" value="1"/>
</dbReference>
<name>A0A835YID5_9STRA</name>
<feature type="region of interest" description="Disordered" evidence="1">
    <location>
        <begin position="256"/>
        <end position="280"/>
    </location>
</feature>
<dbReference type="InterPro" id="IPR001478">
    <property type="entry name" value="PDZ"/>
</dbReference>
<dbReference type="InterPro" id="IPR041489">
    <property type="entry name" value="PDZ_6"/>
</dbReference>
<sequence length="429" mass="43925">MPFDALKKLLKKPIAESLSDSGARAAPAEGAPADAGNLELTFTEDVLGMKLQEADGRVVVTGVVEGSQAQRLGVATGDVLLQLEGQAVHTCSGFAEVVQAIGRPVHVTVGKRRAAAAASVGDAFAASFRKMQDSANTNFEQAKAKVAAPPPPPPLSADARAAQREAVLRAAEARTKAWDHRLQRKRAANAASSQSPEPPGGEGREAAAAAAAAAAHPETQRVVELCRSQEAAMAAQLGYDPFKSVTVAHAEARQAAAAAAAPPPPPPTAAHPAAAAAANGDSPDAAAVALAVEESEQMEALALMEEVDAALSLILSHSGDGDGSSGGGGGGGGDDAARAAVETLHKLLSNMATKREDKFRRVRVSNRAFAERVAAVPGGVDVMVCAGFQLLSDEAEAYLFYAEPLAPPSLRLRVALHRLALVRRALGTA</sequence>
<evidence type="ECO:0000256" key="1">
    <source>
        <dbReference type="SAM" id="MobiDB-lite"/>
    </source>
</evidence>
<evidence type="ECO:0000259" key="2">
    <source>
        <dbReference type="PROSITE" id="PS50106"/>
    </source>
</evidence>
<evidence type="ECO:0000313" key="4">
    <source>
        <dbReference type="Proteomes" id="UP000664859"/>
    </source>
</evidence>
<reference evidence="3" key="1">
    <citation type="submission" date="2021-02" db="EMBL/GenBank/DDBJ databases">
        <title>First Annotated Genome of the Yellow-green Alga Tribonema minus.</title>
        <authorList>
            <person name="Mahan K.M."/>
        </authorList>
    </citation>
    <scope>NUCLEOTIDE SEQUENCE</scope>
    <source>
        <strain evidence="3">UTEX B ZZ1240</strain>
    </source>
</reference>
<dbReference type="SMART" id="SM00580">
    <property type="entry name" value="PUG"/>
    <property type="match status" value="1"/>
</dbReference>
<dbReference type="EMBL" id="JAFCMP010000541">
    <property type="protein sequence ID" value="KAG5176071.1"/>
    <property type="molecule type" value="Genomic_DNA"/>
</dbReference>
<dbReference type="Pfam" id="PF09409">
    <property type="entry name" value="PUB"/>
    <property type="match status" value="1"/>
</dbReference>
<feature type="compositionally biased region" description="Low complexity" evidence="1">
    <location>
        <begin position="206"/>
        <end position="215"/>
    </location>
</feature>
<dbReference type="PANTHER" id="PTHR47694:SF1">
    <property type="entry name" value="PLANT UBX DOMAIN-CONTAINING PROTEIN 2"/>
    <property type="match status" value="1"/>
</dbReference>
<dbReference type="InterPro" id="IPR036034">
    <property type="entry name" value="PDZ_sf"/>
</dbReference>
<dbReference type="AlphaFoldDB" id="A0A835YID5"/>
<accession>A0A835YID5</accession>
<dbReference type="Proteomes" id="UP000664859">
    <property type="component" value="Unassembled WGS sequence"/>
</dbReference>
<dbReference type="SUPFAM" id="SSF143503">
    <property type="entry name" value="PUG domain-like"/>
    <property type="match status" value="1"/>
</dbReference>
<dbReference type="CDD" id="cd09212">
    <property type="entry name" value="PUB"/>
    <property type="match status" value="1"/>
</dbReference>
<dbReference type="Gene3D" id="2.30.42.10">
    <property type="match status" value="1"/>
</dbReference>
<feature type="compositionally biased region" description="Basic and acidic residues" evidence="1">
    <location>
        <begin position="161"/>
        <end position="181"/>
    </location>
</feature>
<organism evidence="3 4">
    <name type="scientific">Tribonema minus</name>
    <dbReference type="NCBI Taxonomy" id="303371"/>
    <lineage>
        <taxon>Eukaryota</taxon>
        <taxon>Sar</taxon>
        <taxon>Stramenopiles</taxon>
        <taxon>Ochrophyta</taxon>
        <taxon>PX clade</taxon>
        <taxon>Xanthophyceae</taxon>
        <taxon>Tribonematales</taxon>
        <taxon>Tribonemataceae</taxon>
        <taxon>Tribonema</taxon>
    </lineage>
</organism>
<dbReference type="OrthoDB" id="336240at2759"/>